<reference evidence="1 2" key="1">
    <citation type="submission" date="2020-08" db="EMBL/GenBank/DDBJ databases">
        <title>Genomic Encyclopedia of Type Strains, Phase III (KMG-III): the genomes of soil and plant-associated and newly described type strains.</title>
        <authorList>
            <person name="Whitman W."/>
        </authorList>
    </citation>
    <scope>NUCLEOTIDE SEQUENCE [LARGE SCALE GENOMIC DNA]</scope>
    <source>
        <strain evidence="1 2">CECT 8577</strain>
    </source>
</reference>
<gene>
    <name evidence="1" type="ORF">FHS23_004054</name>
</gene>
<dbReference type="EMBL" id="JACHWU010000006">
    <property type="protein sequence ID" value="MBB3053011.1"/>
    <property type="molecule type" value="Genomic_DNA"/>
</dbReference>
<proteinExistence type="predicted"/>
<keyword evidence="2" id="KW-1185">Reference proteome</keyword>
<dbReference type="AlphaFoldDB" id="A0A839S4J7"/>
<organism evidence="1 2">
    <name type="scientific">Prauserella isguenensis</name>
    <dbReference type="NCBI Taxonomy" id="1470180"/>
    <lineage>
        <taxon>Bacteria</taxon>
        <taxon>Bacillati</taxon>
        <taxon>Actinomycetota</taxon>
        <taxon>Actinomycetes</taxon>
        <taxon>Pseudonocardiales</taxon>
        <taxon>Pseudonocardiaceae</taxon>
        <taxon>Prauserella</taxon>
    </lineage>
</organism>
<accession>A0A839S4J7</accession>
<dbReference type="Proteomes" id="UP000550714">
    <property type="component" value="Unassembled WGS sequence"/>
</dbReference>
<dbReference type="Gene3D" id="3.30.70.20">
    <property type="match status" value="1"/>
</dbReference>
<evidence type="ECO:0000313" key="1">
    <source>
        <dbReference type="EMBL" id="MBB3053011.1"/>
    </source>
</evidence>
<evidence type="ECO:0000313" key="2">
    <source>
        <dbReference type="Proteomes" id="UP000550714"/>
    </source>
</evidence>
<name>A0A839S4J7_9PSEU</name>
<protein>
    <submittedName>
        <fullName evidence="1">Ferredoxin</fullName>
    </submittedName>
</protein>
<sequence length="51" mass="5394">MILAPEVFDQRDEDGTVVLLDPAPPEVLAGAVGEAVDQCPGRAIEAHDIRP</sequence>
<comment type="caution">
    <text evidence="1">The sequence shown here is derived from an EMBL/GenBank/DDBJ whole genome shotgun (WGS) entry which is preliminary data.</text>
</comment>
<dbReference type="SUPFAM" id="SSF54862">
    <property type="entry name" value="4Fe-4S ferredoxins"/>
    <property type="match status" value="1"/>
</dbReference>